<dbReference type="Proteomes" id="UP000315534">
    <property type="component" value="Unassembled WGS sequence"/>
</dbReference>
<dbReference type="EMBL" id="SOJN01000022">
    <property type="protein sequence ID" value="TET47386.1"/>
    <property type="molecule type" value="Genomic_DNA"/>
</dbReference>
<proteinExistence type="predicted"/>
<dbReference type="Proteomes" id="UP000315525">
    <property type="component" value="Unassembled WGS sequence"/>
</dbReference>
<accession>A0A523XI73</accession>
<dbReference type="AlphaFoldDB" id="A0A523XI73"/>
<dbReference type="EMBL" id="SOIP01000451">
    <property type="protein sequence ID" value="TET78991.1"/>
    <property type="molecule type" value="Genomic_DNA"/>
</dbReference>
<evidence type="ECO:0000313" key="1">
    <source>
        <dbReference type="EMBL" id="TET47386.1"/>
    </source>
</evidence>
<sequence>MRRTIIGLLVLLLVVPALVGCKETKKDLEEYGHTVMSMPEKARVLSDVTRIRHAIEFYKVENEGKYPDSISELNLKDLYYDDEYDYDSSTGKVRSKSHPTL</sequence>
<gene>
    <name evidence="2" type="ORF">E3J38_07845</name>
    <name evidence="1" type="ORF">E3J62_01510</name>
</gene>
<evidence type="ECO:0008006" key="5">
    <source>
        <dbReference type="Google" id="ProtNLM"/>
    </source>
</evidence>
<evidence type="ECO:0000313" key="3">
    <source>
        <dbReference type="Proteomes" id="UP000315525"/>
    </source>
</evidence>
<evidence type="ECO:0000313" key="2">
    <source>
        <dbReference type="EMBL" id="TET78991.1"/>
    </source>
</evidence>
<dbReference type="PROSITE" id="PS51257">
    <property type="entry name" value="PROKAR_LIPOPROTEIN"/>
    <property type="match status" value="1"/>
</dbReference>
<evidence type="ECO:0000313" key="4">
    <source>
        <dbReference type="Proteomes" id="UP000315534"/>
    </source>
</evidence>
<comment type="caution">
    <text evidence="2">The sequence shown here is derived from an EMBL/GenBank/DDBJ whole genome shotgun (WGS) entry which is preliminary data.</text>
</comment>
<reference evidence="3 4" key="1">
    <citation type="submission" date="2019-03" db="EMBL/GenBank/DDBJ databases">
        <title>Metabolic potential of uncultured bacteria and archaea associated with petroleum seepage in deep-sea sediments.</title>
        <authorList>
            <person name="Dong X."/>
            <person name="Hubert C."/>
        </authorList>
    </citation>
    <scope>NUCLEOTIDE SEQUENCE [LARGE SCALE GENOMIC DNA]</scope>
    <source>
        <strain evidence="2">E29_bin36</strain>
        <strain evidence="1">E44_bin18</strain>
    </source>
</reference>
<name>A0A523XI73_UNCT6</name>
<organism evidence="2 4">
    <name type="scientific">candidate division TA06 bacterium</name>
    <dbReference type="NCBI Taxonomy" id="2250710"/>
    <lineage>
        <taxon>Bacteria</taxon>
        <taxon>Bacteria division TA06</taxon>
    </lineage>
</organism>
<protein>
    <recommendedName>
        <fullName evidence="5">Type II secretion system protein GspG C-terminal domain-containing protein</fullName>
    </recommendedName>
</protein>